<dbReference type="PROSITE" id="PS50146">
    <property type="entry name" value="DAGK"/>
    <property type="match status" value="1"/>
</dbReference>
<evidence type="ECO:0000313" key="2">
    <source>
        <dbReference type="EMBL" id="KNC78629.1"/>
    </source>
</evidence>
<proteinExistence type="predicted"/>
<name>A0A0L0FPJ3_9EUKA</name>
<organism evidence="2 3">
    <name type="scientific">Sphaeroforma arctica JP610</name>
    <dbReference type="NCBI Taxonomy" id="667725"/>
    <lineage>
        <taxon>Eukaryota</taxon>
        <taxon>Ichthyosporea</taxon>
        <taxon>Ichthyophonida</taxon>
        <taxon>Sphaeroforma</taxon>
    </lineage>
</organism>
<dbReference type="GeneID" id="25909453"/>
<dbReference type="Proteomes" id="UP000054560">
    <property type="component" value="Unassembled WGS sequence"/>
</dbReference>
<dbReference type="InterPro" id="IPR017438">
    <property type="entry name" value="ATP-NAD_kinase_N"/>
</dbReference>
<dbReference type="STRING" id="667725.A0A0L0FPJ3"/>
<dbReference type="GO" id="GO:0016020">
    <property type="term" value="C:membrane"/>
    <property type="evidence" value="ECO:0007669"/>
    <property type="project" value="TreeGrafter"/>
</dbReference>
<dbReference type="InterPro" id="IPR001206">
    <property type="entry name" value="Diacylglycerol_kinase_cat_dom"/>
</dbReference>
<dbReference type="AlphaFoldDB" id="A0A0L0FPJ3"/>
<evidence type="ECO:0000313" key="3">
    <source>
        <dbReference type="Proteomes" id="UP000054560"/>
    </source>
</evidence>
<feature type="domain" description="DAGKc" evidence="1">
    <location>
        <begin position="1"/>
        <end position="107"/>
    </location>
</feature>
<dbReference type="Gene3D" id="2.60.200.40">
    <property type="match status" value="1"/>
</dbReference>
<evidence type="ECO:0000259" key="1">
    <source>
        <dbReference type="PROSITE" id="PS50146"/>
    </source>
</evidence>
<dbReference type="OrthoDB" id="336240at2759"/>
<dbReference type="GO" id="GO:0001727">
    <property type="term" value="F:lipid kinase activity"/>
    <property type="evidence" value="ECO:0007669"/>
    <property type="project" value="TreeGrafter"/>
</dbReference>
<dbReference type="RefSeq" id="XP_014152531.1">
    <property type="nucleotide sequence ID" value="XM_014297056.1"/>
</dbReference>
<accession>A0A0L0FPJ3</accession>
<dbReference type="InterPro" id="IPR050187">
    <property type="entry name" value="Lipid_Phosphate_FormReg"/>
</dbReference>
<dbReference type="PANTHER" id="PTHR12358:SF108">
    <property type="entry name" value="DAGKC DOMAIN-CONTAINING PROTEIN"/>
    <property type="match status" value="1"/>
</dbReference>
<sequence length="355" mass="38409">MRRCSHSEAIYPLITHVGIAVSVYTSGGKDDILRYCEALHEDTAVVVMVGGDGTLHETPHLCIVPCGSGNAVANSLSGLQMSVCNSVLSLIHGTTTDTTPMSVTLPTTATEETTVYSTCVLSCGFHAKLIEQSDRLRWFGRSRFTMVAAKLLMWPPNTDTVVKLYRARDTSKGEHVPMRDTHTAEAPEKDACSSQDFTTLNGQLRYFIASKVAELEPGFTIAPYAHAAMRGMDILAVDEVAPDSTSLTTILGAVGKGDRGSEHLDLYGAEVQCLRTEKFDIYLGKDNGLVCVDGELFRIPPSAFHAPCRTGADRMTVTQCDASAYSVPCCEPIAGYSRPIKVRPSPVKITMYCAK</sequence>
<keyword evidence="3" id="KW-1185">Reference proteome</keyword>
<dbReference type="Pfam" id="PF00781">
    <property type="entry name" value="DAGK_cat"/>
    <property type="match status" value="1"/>
</dbReference>
<protein>
    <recommendedName>
        <fullName evidence="1">DAGKc domain-containing protein</fullName>
    </recommendedName>
</protein>
<dbReference type="InterPro" id="IPR016064">
    <property type="entry name" value="NAD/diacylglycerol_kinase_sf"/>
</dbReference>
<dbReference type="Gene3D" id="3.40.50.10330">
    <property type="entry name" value="Probable inorganic polyphosphate/atp-NAD kinase, domain 1"/>
    <property type="match status" value="1"/>
</dbReference>
<dbReference type="PANTHER" id="PTHR12358">
    <property type="entry name" value="SPHINGOSINE KINASE"/>
    <property type="match status" value="1"/>
</dbReference>
<dbReference type="EMBL" id="KQ242454">
    <property type="protein sequence ID" value="KNC78629.1"/>
    <property type="molecule type" value="Genomic_DNA"/>
</dbReference>
<dbReference type="SUPFAM" id="SSF111331">
    <property type="entry name" value="NAD kinase/diacylglycerol kinase-like"/>
    <property type="match status" value="1"/>
</dbReference>
<dbReference type="GO" id="GO:0046512">
    <property type="term" value="P:sphingosine biosynthetic process"/>
    <property type="evidence" value="ECO:0007669"/>
    <property type="project" value="TreeGrafter"/>
</dbReference>
<reference evidence="2 3" key="1">
    <citation type="submission" date="2011-02" db="EMBL/GenBank/DDBJ databases">
        <title>The Genome Sequence of Sphaeroforma arctica JP610.</title>
        <authorList>
            <consortium name="The Broad Institute Genome Sequencing Platform"/>
            <person name="Russ C."/>
            <person name="Cuomo C."/>
            <person name="Young S.K."/>
            <person name="Zeng Q."/>
            <person name="Gargeya S."/>
            <person name="Alvarado L."/>
            <person name="Berlin A."/>
            <person name="Chapman S.B."/>
            <person name="Chen Z."/>
            <person name="Freedman E."/>
            <person name="Gellesch M."/>
            <person name="Goldberg J."/>
            <person name="Griggs A."/>
            <person name="Gujja S."/>
            <person name="Heilman E."/>
            <person name="Heiman D."/>
            <person name="Howarth C."/>
            <person name="Mehta T."/>
            <person name="Neiman D."/>
            <person name="Pearson M."/>
            <person name="Roberts A."/>
            <person name="Saif S."/>
            <person name="Shea T."/>
            <person name="Shenoy N."/>
            <person name="Sisk P."/>
            <person name="Stolte C."/>
            <person name="Sykes S."/>
            <person name="White J."/>
            <person name="Yandava C."/>
            <person name="Burger G."/>
            <person name="Gray M.W."/>
            <person name="Holland P.W.H."/>
            <person name="King N."/>
            <person name="Lang F.B.F."/>
            <person name="Roger A.J."/>
            <person name="Ruiz-Trillo I."/>
            <person name="Haas B."/>
            <person name="Nusbaum C."/>
            <person name="Birren B."/>
        </authorList>
    </citation>
    <scope>NUCLEOTIDE SEQUENCE [LARGE SCALE GENOMIC DNA]</scope>
    <source>
        <strain evidence="2 3">JP610</strain>
    </source>
</reference>
<dbReference type="GO" id="GO:0005737">
    <property type="term" value="C:cytoplasm"/>
    <property type="evidence" value="ECO:0007669"/>
    <property type="project" value="TreeGrafter"/>
</dbReference>
<gene>
    <name evidence="2" type="ORF">SARC_08949</name>
</gene>